<protein>
    <submittedName>
        <fullName evidence="1">Uncharacterized protein</fullName>
    </submittedName>
</protein>
<comment type="caution">
    <text evidence="1">The sequence shown here is derived from an EMBL/GenBank/DDBJ whole genome shotgun (WGS) entry which is preliminary data.</text>
</comment>
<name>A0A4U5LRP8_STECR</name>
<dbReference type="Proteomes" id="UP000298663">
    <property type="component" value="Unassembled WGS sequence"/>
</dbReference>
<dbReference type="AlphaFoldDB" id="A0A4U5LRP8"/>
<evidence type="ECO:0000313" key="2">
    <source>
        <dbReference type="Proteomes" id="UP000298663"/>
    </source>
</evidence>
<proteinExistence type="predicted"/>
<sequence>MIYCLIAIIVEMRKSKYCMSARAYRPSSAFKGLDCPDFHPSRFTFCSYWRHPCWFSATPELPQHSYRSGRSVLRHPLVDQLHRPHPPYHPLPECRFYASDKLADKIDKKTSKYRRNTVVDTTVSNIYFVASQHNIDGDMGFA</sequence>
<keyword evidence="2" id="KW-1185">Reference proteome</keyword>
<gene>
    <name evidence="1" type="ORF">L596_030083</name>
</gene>
<organism evidence="1 2">
    <name type="scientific">Steinernema carpocapsae</name>
    <name type="common">Entomopathogenic nematode</name>
    <dbReference type="NCBI Taxonomy" id="34508"/>
    <lineage>
        <taxon>Eukaryota</taxon>
        <taxon>Metazoa</taxon>
        <taxon>Ecdysozoa</taxon>
        <taxon>Nematoda</taxon>
        <taxon>Chromadorea</taxon>
        <taxon>Rhabditida</taxon>
        <taxon>Tylenchina</taxon>
        <taxon>Panagrolaimomorpha</taxon>
        <taxon>Strongyloidoidea</taxon>
        <taxon>Steinernematidae</taxon>
        <taxon>Steinernema</taxon>
    </lineage>
</organism>
<evidence type="ECO:0000313" key="1">
    <source>
        <dbReference type="EMBL" id="TKR58668.1"/>
    </source>
</evidence>
<reference evidence="1 2" key="1">
    <citation type="journal article" date="2015" name="Genome Biol.">
        <title>Comparative genomics of Steinernema reveals deeply conserved gene regulatory networks.</title>
        <authorList>
            <person name="Dillman A.R."/>
            <person name="Macchietto M."/>
            <person name="Porter C.F."/>
            <person name="Rogers A."/>
            <person name="Williams B."/>
            <person name="Antoshechkin I."/>
            <person name="Lee M.M."/>
            <person name="Goodwin Z."/>
            <person name="Lu X."/>
            <person name="Lewis E.E."/>
            <person name="Goodrich-Blair H."/>
            <person name="Stock S.P."/>
            <person name="Adams B.J."/>
            <person name="Sternberg P.W."/>
            <person name="Mortazavi A."/>
        </authorList>
    </citation>
    <scope>NUCLEOTIDE SEQUENCE [LARGE SCALE GENOMIC DNA]</scope>
    <source>
        <strain evidence="1 2">ALL</strain>
    </source>
</reference>
<accession>A0A4U5LRP8</accession>
<dbReference type="EMBL" id="AZBU02000013">
    <property type="protein sequence ID" value="TKR58668.1"/>
    <property type="molecule type" value="Genomic_DNA"/>
</dbReference>
<reference evidence="1 2" key="2">
    <citation type="journal article" date="2019" name="G3 (Bethesda)">
        <title>Hybrid Assembly of the Genome of the Entomopathogenic Nematode Steinernema carpocapsae Identifies the X-Chromosome.</title>
        <authorList>
            <person name="Serra L."/>
            <person name="Macchietto M."/>
            <person name="Macias-Munoz A."/>
            <person name="McGill C.J."/>
            <person name="Rodriguez I.M."/>
            <person name="Rodriguez B."/>
            <person name="Murad R."/>
            <person name="Mortazavi A."/>
        </authorList>
    </citation>
    <scope>NUCLEOTIDE SEQUENCE [LARGE SCALE GENOMIC DNA]</scope>
    <source>
        <strain evidence="1 2">ALL</strain>
    </source>
</reference>